<accession>D0LJL7</accession>
<dbReference type="GO" id="GO:0000731">
    <property type="term" value="P:DNA synthesis involved in DNA repair"/>
    <property type="evidence" value="ECO:0007669"/>
    <property type="project" value="TreeGrafter"/>
</dbReference>
<dbReference type="InterPro" id="IPR003959">
    <property type="entry name" value="ATPase_AAA_core"/>
</dbReference>
<reference evidence="2 3" key="1">
    <citation type="journal article" date="2010" name="Stand. Genomic Sci.">
        <title>Complete genome sequence of Haliangium ochraceum type strain (SMP-2).</title>
        <authorList>
            <consortium name="US DOE Joint Genome Institute (JGI-PGF)"/>
            <person name="Ivanova N."/>
            <person name="Daum C."/>
            <person name="Lang E."/>
            <person name="Abt B."/>
            <person name="Kopitz M."/>
            <person name="Saunders E."/>
            <person name="Lapidus A."/>
            <person name="Lucas S."/>
            <person name="Glavina Del Rio T."/>
            <person name="Nolan M."/>
            <person name="Tice H."/>
            <person name="Copeland A."/>
            <person name="Cheng J.F."/>
            <person name="Chen F."/>
            <person name="Bruce D."/>
            <person name="Goodwin L."/>
            <person name="Pitluck S."/>
            <person name="Mavromatis K."/>
            <person name="Pati A."/>
            <person name="Mikhailova N."/>
            <person name="Chen A."/>
            <person name="Palaniappan K."/>
            <person name="Land M."/>
            <person name="Hauser L."/>
            <person name="Chang Y.J."/>
            <person name="Jeffries C.D."/>
            <person name="Detter J.C."/>
            <person name="Brettin T."/>
            <person name="Rohde M."/>
            <person name="Goker M."/>
            <person name="Bristow J."/>
            <person name="Markowitz V."/>
            <person name="Eisen J.A."/>
            <person name="Hugenholtz P."/>
            <person name="Kyrpides N.C."/>
            <person name="Klenk H.P."/>
        </authorList>
    </citation>
    <scope>NUCLEOTIDE SEQUENCE [LARGE SCALE GENOMIC DNA]</scope>
    <source>
        <strain evidence="3">DSM 14365 / CIP 107738 / JCM 11303 / AJ 13395 / SMP-2</strain>
    </source>
</reference>
<dbReference type="PIRSF" id="PIRSF029347">
    <property type="entry name" value="RecF"/>
    <property type="match status" value="1"/>
</dbReference>
<evidence type="ECO:0000259" key="1">
    <source>
        <dbReference type="Pfam" id="PF13304"/>
    </source>
</evidence>
<dbReference type="PANTHER" id="PTHR32182:SF22">
    <property type="entry name" value="ATP-DEPENDENT ENDONUCLEASE, OLD FAMILY-RELATED"/>
    <property type="match status" value="1"/>
</dbReference>
<dbReference type="PANTHER" id="PTHR32182">
    <property type="entry name" value="DNA REPLICATION AND REPAIR PROTEIN RECF"/>
    <property type="match status" value="1"/>
</dbReference>
<proteinExistence type="predicted"/>
<dbReference type="KEGG" id="hoh:Hoch_4093"/>
<dbReference type="OrthoDB" id="127554at2"/>
<feature type="domain" description="ATPase AAA-type core" evidence="1">
    <location>
        <begin position="23"/>
        <end position="381"/>
    </location>
</feature>
<organism evidence="2 3">
    <name type="scientific">Haliangium ochraceum (strain DSM 14365 / JCM 11303 / SMP-2)</name>
    <dbReference type="NCBI Taxonomy" id="502025"/>
    <lineage>
        <taxon>Bacteria</taxon>
        <taxon>Pseudomonadati</taxon>
        <taxon>Myxococcota</taxon>
        <taxon>Polyangia</taxon>
        <taxon>Haliangiales</taxon>
        <taxon>Kofleriaceae</taxon>
        <taxon>Haliangium</taxon>
    </lineage>
</organism>
<dbReference type="RefSeq" id="WP_012829189.1">
    <property type="nucleotide sequence ID" value="NC_013440.1"/>
</dbReference>
<dbReference type="Proteomes" id="UP000001880">
    <property type="component" value="Chromosome"/>
</dbReference>
<dbReference type="HOGENOM" id="CLU_035814_3_0_7"/>
<dbReference type="STRING" id="502025.Hoch_4093"/>
<dbReference type="Pfam" id="PF13304">
    <property type="entry name" value="AAA_21"/>
    <property type="match status" value="1"/>
</dbReference>
<dbReference type="Gene3D" id="3.40.50.300">
    <property type="entry name" value="P-loop containing nucleotide triphosphate hydrolases"/>
    <property type="match status" value="2"/>
</dbReference>
<dbReference type="GO" id="GO:0016887">
    <property type="term" value="F:ATP hydrolysis activity"/>
    <property type="evidence" value="ECO:0007669"/>
    <property type="project" value="InterPro"/>
</dbReference>
<protein>
    <submittedName>
        <fullName evidence="2">SMC domain protein</fullName>
    </submittedName>
</protein>
<dbReference type="GO" id="GO:0005524">
    <property type="term" value="F:ATP binding"/>
    <property type="evidence" value="ECO:0007669"/>
    <property type="project" value="InterPro"/>
</dbReference>
<dbReference type="InterPro" id="IPR027417">
    <property type="entry name" value="P-loop_NTPase"/>
</dbReference>
<dbReference type="AlphaFoldDB" id="D0LJL7"/>
<evidence type="ECO:0000313" key="3">
    <source>
        <dbReference type="Proteomes" id="UP000001880"/>
    </source>
</evidence>
<name>D0LJL7_HALO1</name>
<keyword evidence="3" id="KW-1185">Reference proteome</keyword>
<sequence length="454" mass="50360">MLLHLSLKNFKSFRKAEIPLGPLTLLVGANASGKSNIRDALRILHGIGLRYSLAEVLGEKYGPGGILQWRGIRGGRREAAFRDSGEFSLELSFTTGPETGYGFRVEVDVTDEHAGPRVTAEGLHWGYSDRDYDSRERSPETTFPVYDPVGLESDSYLYHSNPADDPVEQRGAHRLLVRHPRGGRYRSHGKISDMASIRPALTQIPEDAKAPAQSRDACTSTLKALQSIRFLDLDPEAMRQPSQPGQVTLNDRGENLSSVLQEICNDERRKQILLQWLRALTPMDAVDFEFISDFQGRVLVHLVESGGYKVSALSASDGTLRFLALVAALLSADTGRIYFFEELDNGLHPTRLHLLLQLIKQACEEEGVQVIATTHNPALLAFLDKDALGDALLIHRDERRADSRVCRIVDLPDIQRILASQDLGRLHAAGWLEDAAVFSQEDDDEDDDDGEDGT</sequence>
<dbReference type="InterPro" id="IPR014555">
    <property type="entry name" value="RecF-like"/>
</dbReference>
<dbReference type="eggNOG" id="COG4637">
    <property type="taxonomic scope" value="Bacteria"/>
</dbReference>
<dbReference type="SUPFAM" id="SSF52540">
    <property type="entry name" value="P-loop containing nucleoside triphosphate hydrolases"/>
    <property type="match status" value="1"/>
</dbReference>
<evidence type="ECO:0000313" key="2">
    <source>
        <dbReference type="EMBL" id="ACY16591.1"/>
    </source>
</evidence>
<dbReference type="GO" id="GO:0006302">
    <property type="term" value="P:double-strand break repair"/>
    <property type="evidence" value="ECO:0007669"/>
    <property type="project" value="TreeGrafter"/>
</dbReference>
<dbReference type="EMBL" id="CP001804">
    <property type="protein sequence ID" value="ACY16591.1"/>
    <property type="molecule type" value="Genomic_DNA"/>
</dbReference>
<gene>
    <name evidence="2" type="ordered locus">Hoch_4093</name>
</gene>